<reference evidence="2 3" key="1">
    <citation type="submission" date="2016-10" db="EMBL/GenBank/DDBJ databases">
        <title>Draft genome sequence of Methylobacterium extorquens CP3, a seed endophyte of Crotalaria pumila with plant growth-promoting and metal tolerance properties.</title>
        <authorList>
            <person name="Sanchez-Lopez A.S."/>
            <person name="Van Hamme J.D."/>
            <person name="Thijs S."/>
            <person name="Mcammond B.M."/>
            <person name="Stevens V."/>
            <person name="Gonzalez-Chavez M.D.C."/>
            <person name="Vangronsveld J."/>
        </authorList>
    </citation>
    <scope>NUCLEOTIDE SEQUENCE [LARGE SCALE GENOMIC DNA]</scope>
    <source>
        <strain evidence="2 3">CP3</strain>
    </source>
</reference>
<comment type="caution">
    <text evidence="2">The sequence shown here is derived from an EMBL/GenBank/DDBJ whole genome shotgun (WGS) entry which is preliminary data.</text>
</comment>
<feature type="region of interest" description="Disordered" evidence="1">
    <location>
        <begin position="110"/>
        <end position="131"/>
    </location>
</feature>
<evidence type="ECO:0000313" key="2">
    <source>
        <dbReference type="EMBL" id="OHV13437.1"/>
    </source>
</evidence>
<feature type="compositionally biased region" description="Polar residues" evidence="1">
    <location>
        <begin position="1"/>
        <end position="24"/>
    </location>
</feature>
<feature type="region of interest" description="Disordered" evidence="1">
    <location>
        <begin position="1"/>
        <end position="27"/>
    </location>
</feature>
<dbReference type="EMBL" id="MNAO01000591">
    <property type="protein sequence ID" value="OHV13437.1"/>
    <property type="molecule type" value="Genomic_DNA"/>
</dbReference>
<evidence type="ECO:0000313" key="3">
    <source>
        <dbReference type="Proteomes" id="UP000180215"/>
    </source>
</evidence>
<gene>
    <name evidence="2" type="ORF">BK022_26485</name>
</gene>
<protein>
    <submittedName>
        <fullName evidence="2">Uncharacterized protein</fullName>
    </submittedName>
</protein>
<organism evidence="2 3">
    <name type="scientific">Methylorubrum extorquens</name>
    <name type="common">Methylobacterium dichloromethanicum</name>
    <name type="synonym">Methylobacterium extorquens</name>
    <dbReference type="NCBI Taxonomy" id="408"/>
    <lineage>
        <taxon>Bacteria</taxon>
        <taxon>Pseudomonadati</taxon>
        <taxon>Pseudomonadota</taxon>
        <taxon>Alphaproteobacteria</taxon>
        <taxon>Hyphomicrobiales</taxon>
        <taxon>Methylobacteriaceae</taxon>
        <taxon>Methylorubrum</taxon>
    </lineage>
</organism>
<dbReference type="AlphaFoldDB" id="A0A1S1P131"/>
<accession>A0A1S1P131</accession>
<sequence>MSSPPRNAWQSRTGRVRCPSTQPGTPERRAVRLFPSATARLRRAAAARIGPFHLAWATSRTLTLASISLRLARAAIPASILYVAKLVVNTVVAGQAGAAAPESVSDCLADNRNFPWDPGSRPDAGSEGPRP</sequence>
<dbReference type="Proteomes" id="UP000180215">
    <property type="component" value="Unassembled WGS sequence"/>
</dbReference>
<proteinExistence type="predicted"/>
<evidence type="ECO:0000256" key="1">
    <source>
        <dbReference type="SAM" id="MobiDB-lite"/>
    </source>
</evidence>
<name>A0A1S1P131_METEX</name>